<gene>
    <name evidence="2" type="ORF">OWR29_41655</name>
</gene>
<proteinExistence type="predicted"/>
<name>A0ABT4BDF6_9ACTN</name>
<keyword evidence="1" id="KW-1133">Transmembrane helix</keyword>
<evidence type="ECO:0000313" key="3">
    <source>
        <dbReference type="Proteomes" id="UP001151002"/>
    </source>
</evidence>
<keyword evidence="3" id="KW-1185">Reference proteome</keyword>
<evidence type="ECO:0000313" key="2">
    <source>
        <dbReference type="EMBL" id="MCY1144544.1"/>
    </source>
</evidence>
<sequence>MKHSDEDLVAVRDLPPGVTEPSDEALARVRQRVFAQPAPRRLAWPLTVRRFWVPIAAAAAVLLVVGVGLAYLRPRAIGQPHPVSSDPATVRRVFDKLIAAAGNATPYRPRAGQLVYQDDRLVELDALDGRPFEYHIVNWIEPASTTYVGSTRLGPGAPASTPPGVWASENAKDRFRSTPLSERPLLELTDFLDGPADPVAARRELIDLIRTDTAVPEDDQVWGAIYEMAVLDALIPVERRKALYQVLAGLPVGVGETGVDGRRLVIVRFATPAGGFVGSLGEDKVYDLLIDPVTGTIAGTQVLLADPAAAETPARVAVELTGPSVSGSTPALVPLAPGAVDPALVRRDLYSFGLVEDIGQRP</sequence>
<protein>
    <submittedName>
        <fullName evidence="2">Uncharacterized protein</fullName>
    </submittedName>
</protein>
<accession>A0ABT4BDF6</accession>
<dbReference type="EMBL" id="JAPNTZ010000020">
    <property type="protein sequence ID" value="MCY1144544.1"/>
    <property type="molecule type" value="Genomic_DNA"/>
</dbReference>
<dbReference type="RefSeq" id="WP_267569125.1">
    <property type="nucleotide sequence ID" value="NZ_JAPNTZ010000020.1"/>
</dbReference>
<keyword evidence="1" id="KW-0472">Membrane</keyword>
<keyword evidence="1" id="KW-0812">Transmembrane</keyword>
<evidence type="ECO:0000256" key="1">
    <source>
        <dbReference type="SAM" id="Phobius"/>
    </source>
</evidence>
<dbReference type="Proteomes" id="UP001151002">
    <property type="component" value="Unassembled WGS sequence"/>
</dbReference>
<reference evidence="2" key="1">
    <citation type="submission" date="2022-11" db="EMBL/GenBank/DDBJ databases">
        <authorList>
            <person name="Somphong A."/>
            <person name="Phongsopitanun W."/>
        </authorList>
    </citation>
    <scope>NUCLEOTIDE SEQUENCE</scope>
    <source>
        <strain evidence="2">Pm04-4</strain>
    </source>
</reference>
<feature type="transmembrane region" description="Helical" evidence="1">
    <location>
        <begin position="51"/>
        <end position="72"/>
    </location>
</feature>
<comment type="caution">
    <text evidence="2">The sequence shown here is derived from an EMBL/GenBank/DDBJ whole genome shotgun (WGS) entry which is preliminary data.</text>
</comment>
<organism evidence="2 3">
    <name type="scientific">Paractinoplanes pyxinae</name>
    <dbReference type="NCBI Taxonomy" id="2997416"/>
    <lineage>
        <taxon>Bacteria</taxon>
        <taxon>Bacillati</taxon>
        <taxon>Actinomycetota</taxon>
        <taxon>Actinomycetes</taxon>
        <taxon>Micromonosporales</taxon>
        <taxon>Micromonosporaceae</taxon>
        <taxon>Paractinoplanes</taxon>
    </lineage>
</organism>